<organism evidence="2">
    <name type="scientific">marine sediment metagenome</name>
    <dbReference type="NCBI Taxonomy" id="412755"/>
    <lineage>
        <taxon>unclassified sequences</taxon>
        <taxon>metagenomes</taxon>
        <taxon>ecological metagenomes</taxon>
    </lineage>
</organism>
<feature type="non-terminal residue" evidence="2">
    <location>
        <position position="1"/>
    </location>
</feature>
<accession>X0SXS5</accession>
<name>X0SXS5_9ZZZZ</name>
<dbReference type="AlphaFoldDB" id="X0SXS5"/>
<keyword evidence="1" id="KW-0175">Coiled coil</keyword>
<dbReference type="EMBL" id="BARS01001195">
    <property type="protein sequence ID" value="GAF85784.1"/>
    <property type="molecule type" value="Genomic_DNA"/>
</dbReference>
<evidence type="ECO:0000256" key="1">
    <source>
        <dbReference type="SAM" id="Coils"/>
    </source>
</evidence>
<proteinExistence type="predicted"/>
<feature type="coiled-coil region" evidence="1">
    <location>
        <begin position="33"/>
        <end position="68"/>
    </location>
</feature>
<sequence length="106" mass="12337">KEKGEREKLPAPKREKFVKKKKLKGERDRVGRARKGEKRIIEEKIEIAESEQEALRAIKAEVKKETGEEVQTKEKKEKFKPYVSEEPIFGVFAEKLKTALGKTKKK</sequence>
<comment type="caution">
    <text evidence="2">The sequence shown here is derived from an EMBL/GenBank/DDBJ whole genome shotgun (WGS) entry which is preliminary data.</text>
</comment>
<protein>
    <submittedName>
        <fullName evidence="2">Uncharacterized protein</fullName>
    </submittedName>
</protein>
<gene>
    <name evidence="2" type="ORF">S01H1_02478</name>
</gene>
<evidence type="ECO:0000313" key="2">
    <source>
        <dbReference type="EMBL" id="GAF85784.1"/>
    </source>
</evidence>
<reference evidence="2" key="1">
    <citation type="journal article" date="2014" name="Front. Microbiol.">
        <title>High frequency of phylogenetically diverse reductive dehalogenase-homologous genes in deep subseafloor sedimentary metagenomes.</title>
        <authorList>
            <person name="Kawai M."/>
            <person name="Futagami T."/>
            <person name="Toyoda A."/>
            <person name="Takaki Y."/>
            <person name="Nishi S."/>
            <person name="Hori S."/>
            <person name="Arai W."/>
            <person name="Tsubouchi T."/>
            <person name="Morono Y."/>
            <person name="Uchiyama I."/>
            <person name="Ito T."/>
            <person name="Fujiyama A."/>
            <person name="Inagaki F."/>
            <person name="Takami H."/>
        </authorList>
    </citation>
    <scope>NUCLEOTIDE SEQUENCE</scope>
    <source>
        <strain evidence="2">Expedition CK06-06</strain>
    </source>
</reference>